<dbReference type="PANTHER" id="PTHR42946:SF1">
    <property type="entry name" value="PHOSPHOGLUCOMUTASE (ALPHA-D-GLUCOSE-1,6-BISPHOSPHATE-DEPENDENT)"/>
    <property type="match status" value="1"/>
</dbReference>
<feature type="domain" description="Alpha-D-phosphohexomutase alpha/beta/alpha" evidence="9">
    <location>
        <begin position="253"/>
        <end position="369"/>
    </location>
</feature>
<evidence type="ECO:0000259" key="8">
    <source>
        <dbReference type="Pfam" id="PF02879"/>
    </source>
</evidence>
<dbReference type="InterPro" id="IPR036900">
    <property type="entry name" value="A-D-PHexomutase_C_sf"/>
</dbReference>
<dbReference type="GO" id="GO:0005975">
    <property type="term" value="P:carbohydrate metabolic process"/>
    <property type="evidence" value="ECO:0007669"/>
    <property type="project" value="InterPro"/>
</dbReference>
<dbReference type="Pfam" id="PF02880">
    <property type="entry name" value="PGM_PMM_III"/>
    <property type="match status" value="1"/>
</dbReference>
<feature type="domain" description="Alpha-D-phosphohexomutase alpha/beta/alpha" evidence="8">
    <location>
        <begin position="166"/>
        <end position="248"/>
    </location>
</feature>
<gene>
    <name evidence="10" type="ORF">EMQ25_03680</name>
</gene>
<evidence type="ECO:0000313" key="10">
    <source>
        <dbReference type="EMBL" id="RUT35219.1"/>
    </source>
</evidence>
<evidence type="ECO:0000256" key="6">
    <source>
        <dbReference type="ARBA" id="ARBA00023235"/>
    </source>
</evidence>
<dbReference type="OrthoDB" id="9803322at2"/>
<keyword evidence="6" id="KW-0413">Isomerase</keyword>
<dbReference type="EMBL" id="RZNJ01000001">
    <property type="protein sequence ID" value="RUT35219.1"/>
    <property type="molecule type" value="Genomic_DNA"/>
</dbReference>
<dbReference type="GO" id="GO:0004615">
    <property type="term" value="F:phosphomannomutase activity"/>
    <property type="evidence" value="ECO:0007669"/>
    <property type="project" value="TreeGrafter"/>
</dbReference>
<dbReference type="GO" id="GO:0009252">
    <property type="term" value="P:peptidoglycan biosynthetic process"/>
    <property type="evidence" value="ECO:0007669"/>
    <property type="project" value="TreeGrafter"/>
</dbReference>
<evidence type="ECO:0000256" key="3">
    <source>
        <dbReference type="ARBA" id="ARBA00022553"/>
    </source>
</evidence>
<reference evidence="10 11" key="1">
    <citation type="journal article" date="2016" name="Int. J. Syst. Evol. Microbiol.">
        <title>Arsenicitalea aurantiaca gen. nov., sp. nov., a new member of the family Hyphomicrobiaceae, isolated from high-arsenic sediment.</title>
        <authorList>
            <person name="Mu Y."/>
            <person name="Zhou L."/>
            <person name="Zeng X.C."/>
            <person name="Liu L."/>
            <person name="Pan Y."/>
            <person name="Chen X."/>
            <person name="Wang J."/>
            <person name="Li S."/>
            <person name="Li W.J."/>
            <person name="Wang Y."/>
        </authorList>
    </citation>
    <scope>NUCLEOTIDE SEQUENCE [LARGE SCALE GENOMIC DNA]</scope>
    <source>
        <strain evidence="10 11">42-50</strain>
    </source>
</reference>
<dbReference type="Gene3D" id="3.40.120.10">
    <property type="entry name" value="Alpha-D-Glucose-1,6-Bisphosphate, subunit A, domain 3"/>
    <property type="match status" value="3"/>
</dbReference>
<dbReference type="SUPFAM" id="SSF55957">
    <property type="entry name" value="Phosphoglucomutase, C-terminal domain"/>
    <property type="match status" value="1"/>
</dbReference>
<dbReference type="GO" id="GO:0005829">
    <property type="term" value="C:cytosol"/>
    <property type="evidence" value="ECO:0007669"/>
    <property type="project" value="TreeGrafter"/>
</dbReference>
<evidence type="ECO:0000256" key="5">
    <source>
        <dbReference type="ARBA" id="ARBA00022842"/>
    </source>
</evidence>
<evidence type="ECO:0000256" key="4">
    <source>
        <dbReference type="ARBA" id="ARBA00022723"/>
    </source>
</evidence>
<name>A0A433XMB2_9HYPH</name>
<dbReference type="InterPro" id="IPR005845">
    <property type="entry name" value="A-D-PHexomutase_a/b/a-II"/>
</dbReference>
<dbReference type="Pfam" id="PF02879">
    <property type="entry name" value="PGM_PMM_II"/>
    <property type="match status" value="1"/>
</dbReference>
<keyword evidence="3" id="KW-0597">Phosphoprotein</keyword>
<dbReference type="GO" id="GO:0046872">
    <property type="term" value="F:metal ion binding"/>
    <property type="evidence" value="ECO:0007669"/>
    <property type="project" value="UniProtKB-KW"/>
</dbReference>
<keyword evidence="11" id="KW-1185">Reference proteome</keyword>
<evidence type="ECO:0000259" key="9">
    <source>
        <dbReference type="Pfam" id="PF02880"/>
    </source>
</evidence>
<dbReference type="Proteomes" id="UP000281547">
    <property type="component" value="Unassembled WGS sequence"/>
</dbReference>
<keyword evidence="4" id="KW-0479">Metal-binding</keyword>
<comment type="similarity">
    <text evidence="2">Belongs to the phosphohexose mutase family.</text>
</comment>
<evidence type="ECO:0000256" key="1">
    <source>
        <dbReference type="ARBA" id="ARBA00001946"/>
    </source>
</evidence>
<dbReference type="GO" id="GO:0006048">
    <property type="term" value="P:UDP-N-acetylglucosamine biosynthetic process"/>
    <property type="evidence" value="ECO:0007669"/>
    <property type="project" value="TreeGrafter"/>
</dbReference>
<dbReference type="Gene3D" id="3.30.310.50">
    <property type="entry name" value="Alpha-D-phosphohexomutase, C-terminal domain"/>
    <property type="match status" value="1"/>
</dbReference>
<dbReference type="InterPro" id="IPR005844">
    <property type="entry name" value="A-D-PHexomutase_a/b/a-I"/>
</dbReference>
<dbReference type="Pfam" id="PF02878">
    <property type="entry name" value="PGM_PMM_I"/>
    <property type="match status" value="1"/>
</dbReference>
<dbReference type="AlphaFoldDB" id="A0A433XMB2"/>
<evidence type="ECO:0000256" key="2">
    <source>
        <dbReference type="ARBA" id="ARBA00010231"/>
    </source>
</evidence>
<dbReference type="PANTHER" id="PTHR42946">
    <property type="entry name" value="PHOSPHOHEXOSE MUTASE"/>
    <property type="match status" value="1"/>
</dbReference>
<dbReference type="InterPro" id="IPR005846">
    <property type="entry name" value="A-D-PHexomutase_a/b/a-III"/>
</dbReference>
<organism evidence="10 11">
    <name type="scientific">Arsenicitalea aurantiaca</name>
    <dbReference type="NCBI Taxonomy" id="1783274"/>
    <lineage>
        <taxon>Bacteria</taxon>
        <taxon>Pseudomonadati</taxon>
        <taxon>Pseudomonadota</taxon>
        <taxon>Alphaproteobacteria</taxon>
        <taxon>Hyphomicrobiales</taxon>
        <taxon>Devosiaceae</taxon>
        <taxon>Arsenicitalea</taxon>
    </lineage>
</organism>
<dbReference type="InterPro" id="IPR016055">
    <property type="entry name" value="A-D-PHexomutase_a/b/a-I/II/III"/>
</dbReference>
<evidence type="ECO:0000259" key="7">
    <source>
        <dbReference type="Pfam" id="PF02878"/>
    </source>
</evidence>
<dbReference type="SUPFAM" id="SSF53738">
    <property type="entry name" value="Phosphoglucomutase, first 3 domains"/>
    <property type="match status" value="3"/>
</dbReference>
<evidence type="ECO:0000313" key="11">
    <source>
        <dbReference type="Proteomes" id="UP000281547"/>
    </source>
</evidence>
<comment type="cofactor">
    <cofactor evidence="1">
        <name>Mg(2+)</name>
        <dbReference type="ChEBI" id="CHEBI:18420"/>
    </cofactor>
</comment>
<sequence length="468" mass="49406">MKFGTSGLRGLAEALDGPAAVRYTRAFIAHLRATGRMGDADAVLVGRDLRESSPSIKTRVFAGVAEEGLRPLDCGALPTPALAHFAMETRRPAIMVTGSHVPADRNGLKFYWPGGEIDKDDEAGILAALESVGGEIGETDSAESTPEAGTRFIARCMAILPRGALAGLRIGVFQHSSVARDGLVNILTDYGAEVQQLGRATSFRALDTEAIDAEDETLARAWVSGMGLDALVSTDGDADRPMMVDETGAMLRGDVIGVLVARALRADHVVTPVTSNSAIEATRFFPRVIRTRVGSPYVIAGMEEAARAGGRIIVGFEANGGVLLGSDVRPAGSLVKALPTRDAMLPILVLLGEIASRRQTLSALVAEMPSRQARSDRLEDVPAERSAALLSELAGPEAAARFFTEVGRIASVSDIDGMRFGFEGGEIIHFRASGNAPELRCYTEAENGARAGALLYWALAAARRAVRG</sequence>
<protein>
    <submittedName>
        <fullName evidence="10">Phosphomannomutase</fullName>
    </submittedName>
</protein>
<accession>A0A433XMB2</accession>
<dbReference type="RefSeq" id="WP_127187337.1">
    <property type="nucleotide sequence ID" value="NZ_RZNJ01000001.1"/>
</dbReference>
<dbReference type="GO" id="GO:0008966">
    <property type="term" value="F:phosphoglucosamine mutase activity"/>
    <property type="evidence" value="ECO:0007669"/>
    <property type="project" value="TreeGrafter"/>
</dbReference>
<feature type="domain" description="Alpha-D-phosphohexomutase alpha/beta/alpha" evidence="7">
    <location>
        <begin position="2"/>
        <end position="130"/>
    </location>
</feature>
<comment type="caution">
    <text evidence="10">The sequence shown here is derived from an EMBL/GenBank/DDBJ whole genome shotgun (WGS) entry which is preliminary data.</text>
</comment>
<proteinExistence type="inferred from homology"/>
<keyword evidence="5" id="KW-0460">Magnesium</keyword>
<dbReference type="InterPro" id="IPR050060">
    <property type="entry name" value="Phosphoglucosamine_mutase"/>
</dbReference>